<organism evidence="5 6">
    <name type="scientific">Morchella conica CCBAS932</name>
    <dbReference type="NCBI Taxonomy" id="1392247"/>
    <lineage>
        <taxon>Eukaryota</taxon>
        <taxon>Fungi</taxon>
        <taxon>Dikarya</taxon>
        <taxon>Ascomycota</taxon>
        <taxon>Pezizomycotina</taxon>
        <taxon>Pezizomycetes</taxon>
        <taxon>Pezizales</taxon>
        <taxon>Morchellaceae</taxon>
        <taxon>Morchella</taxon>
    </lineage>
</organism>
<evidence type="ECO:0000256" key="2">
    <source>
        <dbReference type="ARBA" id="ARBA00023043"/>
    </source>
</evidence>
<dbReference type="InterPro" id="IPR036047">
    <property type="entry name" value="F-box-like_dom_sf"/>
</dbReference>
<proteinExistence type="predicted"/>
<evidence type="ECO:0000256" key="1">
    <source>
        <dbReference type="ARBA" id="ARBA00022737"/>
    </source>
</evidence>
<dbReference type="PANTHER" id="PTHR24198">
    <property type="entry name" value="ANKYRIN REPEAT AND PROTEIN KINASE DOMAIN-CONTAINING PROTEIN"/>
    <property type="match status" value="1"/>
</dbReference>
<dbReference type="PROSITE" id="PS50088">
    <property type="entry name" value="ANK_REPEAT"/>
    <property type="match status" value="2"/>
</dbReference>
<dbReference type="SUPFAM" id="SSF81383">
    <property type="entry name" value="F-box domain"/>
    <property type="match status" value="1"/>
</dbReference>
<protein>
    <submittedName>
        <fullName evidence="5">Ankyrin</fullName>
    </submittedName>
</protein>
<feature type="repeat" description="ANK" evidence="3">
    <location>
        <begin position="144"/>
        <end position="176"/>
    </location>
</feature>
<sequence length="287" mass="32101">MLTLPGLPPEILVKIGCQLDAKDLCRLIRANRRLAMVLCPKLQRMAIDCPELGFAALLSAASNGNILLVKLYINHGLNDARLQPLKGMKRLYDLPDDYTPFFPGFLFSRNHQTAFLTAAMESNETTVKVIYETGIQKIVSRNYLRQSALHMAASNKDIGPLEYLIRNGADTNARDRYKQTPLHHAAAGWSGASHKHLRTLIRNGARVDALDFRKRTPLHMACIGGSWPKIKTLLENQADIQSMASNEKVDRTVPEVLPEVPLSLKSYNSFLQGLEKVGLEEKVSRLF</sequence>
<dbReference type="CDD" id="cd09917">
    <property type="entry name" value="F-box_SF"/>
    <property type="match status" value="1"/>
</dbReference>
<dbReference type="EMBL" id="ML119145">
    <property type="protein sequence ID" value="RPB10132.1"/>
    <property type="molecule type" value="Genomic_DNA"/>
</dbReference>
<dbReference type="Proteomes" id="UP000277580">
    <property type="component" value="Unassembled WGS sequence"/>
</dbReference>
<feature type="repeat" description="ANK" evidence="3">
    <location>
        <begin position="213"/>
        <end position="245"/>
    </location>
</feature>
<evidence type="ECO:0000313" key="6">
    <source>
        <dbReference type="Proteomes" id="UP000277580"/>
    </source>
</evidence>
<dbReference type="SMART" id="SM00248">
    <property type="entry name" value="ANK"/>
    <property type="match status" value="5"/>
</dbReference>
<feature type="domain" description="F-box" evidence="4">
    <location>
        <begin position="1"/>
        <end position="38"/>
    </location>
</feature>
<dbReference type="PANTHER" id="PTHR24198:SF165">
    <property type="entry name" value="ANKYRIN REPEAT-CONTAINING PROTEIN-RELATED"/>
    <property type="match status" value="1"/>
</dbReference>
<dbReference type="STRING" id="1392247.A0A3N4KLF1"/>
<dbReference type="AlphaFoldDB" id="A0A3N4KLF1"/>
<dbReference type="InterPro" id="IPR036770">
    <property type="entry name" value="Ankyrin_rpt-contain_sf"/>
</dbReference>
<name>A0A3N4KLF1_9PEZI</name>
<dbReference type="Pfam" id="PF12796">
    <property type="entry name" value="Ank_2"/>
    <property type="match status" value="1"/>
</dbReference>
<dbReference type="InParanoid" id="A0A3N4KLF1"/>
<dbReference type="PROSITE" id="PS50181">
    <property type="entry name" value="FBOX"/>
    <property type="match status" value="1"/>
</dbReference>
<evidence type="ECO:0000259" key="4">
    <source>
        <dbReference type="PROSITE" id="PS50181"/>
    </source>
</evidence>
<keyword evidence="2 3" id="KW-0040">ANK repeat</keyword>
<keyword evidence="6" id="KW-1185">Reference proteome</keyword>
<gene>
    <name evidence="5" type="ORF">P167DRAFT_576546</name>
</gene>
<evidence type="ECO:0000313" key="5">
    <source>
        <dbReference type="EMBL" id="RPB10132.1"/>
    </source>
</evidence>
<accession>A0A3N4KLF1</accession>
<keyword evidence="1" id="KW-0677">Repeat</keyword>
<dbReference type="PROSITE" id="PS50297">
    <property type="entry name" value="ANK_REP_REGION"/>
    <property type="match status" value="2"/>
</dbReference>
<evidence type="ECO:0000256" key="3">
    <source>
        <dbReference type="PROSITE-ProRule" id="PRU00023"/>
    </source>
</evidence>
<dbReference type="InterPro" id="IPR002110">
    <property type="entry name" value="Ankyrin_rpt"/>
</dbReference>
<dbReference type="Gene3D" id="1.25.40.20">
    <property type="entry name" value="Ankyrin repeat-containing domain"/>
    <property type="match status" value="1"/>
</dbReference>
<reference evidence="5 6" key="1">
    <citation type="journal article" date="2018" name="Nat. Ecol. Evol.">
        <title>Pezizomycetes genomes reveal the molecular basis of ectomycorrhizal truffle lifestyle.</title>
        <authorList>
            <person name="Murat C."/>
            <person name="Payen T."/>
            <person name="Noel B."/>
            <person name="Kuo A."/>
            <person name="Morin E."/>
            <person name="Chen J."/>
            <person name="Kohler A."/>
            <person name="Krizsan K."/>
            <person name="Balestrini R."/>
            <person name="Da Silva C."/>
            <person name="Montanini B."/>
            <person name="Hainaut M."/>
            <person name="Levati E."/>
            <person name="Barry K.W."/>
            <person name="Belfiori B."/>
            <person name="Cichocki N."/>
            <person name="Clum A."/>
            <person name="Dockter R.B."/>
            <person name="Fauchery L."/>
            <person name="Guy J."/>
            <person name="Iotti M."/>
            <person name="Le Tacon F."/>
            <person name="Lindquist E.A."/>
            <person name="Lipzen A."/>
            <person name="Malagnac F."/>
            <person name="Mello A."/>
            <person name="Molinier V."/>
            <person name="Miyauchi S."/>
            <person name="Poulain J."/>
            <person name="Riccioni C."/>
            <person name="Rubini A."/>
            <person name="Sitrit Y."/>
            <person name="Splivallo R."/>
            <person name="Traeger S."/>
            <person name="Wang M."/>
            <person name="Zifcakova L."/>
            <person name="Wipf D."/>
            <person name="Zambonelli A."/>
            <person name="Paolocci F."/>
            <person name="Nowrousian M."/>
            <person name="Ottonello S."/>
            <person name="Baldrian P."/>
            <person name="Spatafora J.W."/>
            <person name="Henrissat B."/>
            <person name="Nagy L.G."/>
            <person name="Aury J.M."/>
            <person name="Wincker P."/>
            <person name="Grigoriev I.V."/>
            <person name="Bonfante P."/>
            <person name="Martin F.M."/>
        </authorList>
    </citation>
    <scope>NUCLEOTIDE SEQUENCE [LARGE SCALE GENOMIC DNA]</scope>
    <source>
        <strain evidence="5 6">CCBAS932</strain>
    </source>
</reference>
<dbReference type="InterPro" id="IPR001810">
    <property type="entry name" value="F-box_dom"/>
</dbReference>
<dbReference type="SUPFAM" id="SSF48403">
    <property type="entry name" value="Ankyrin repeat"/>
    <property type="match status" value="1"/>
</dbReference>
<dbReference type="OrthoDB" id="4062651at2759"/>